<protein>
    <submittedName>
        <fullName evidence="1">Uncharacterized protein</fullName>
    </submittedName>
</protein>
<reference evidence="1" key="1">
    <citation type="submission" date="2023-04" db="EMBL/GenBank/DDBJ databases">
        <title>A chromosome-level genome assembly of the parasitoid wasp Eretmocerus hayati.</title>
        <authorList>
            <person name="Zhong Y."/>
            <person name="Liu S."/>
            <person name="Liu Y."/>
        </authorList>
    </citation>
    <scope>NUCLEOTIDE SEQUENCE</scope>
    <source>
        <strain evidence="1">ZJU_SS_LIU_2023</strain>
    </source>
</reference>
<dbReference type="Proteomes" id="UP001239111">
    <property type="component" value="Chromosome 1"/>
</dbReference>
<dbReference type="EMBL" id="CM056741">
    <property type="protein sequence ID" value="KAJ8687437.1"/>
    <property type="molecule type" value="Genomic_DNA"/>
</dbReference>
<keyword evidence="2" id="KW-1185">Reference proteome</keyword>
<organism evidence="1 2">
    <name type="scientific">Eretmocerus hayati</name>
    <dbReference type="NCBI Taxonomy" id="131215"/>
    <lineage>
        <taxon>Eukaryota</taxon>
        <taxon>Metazoa</taxon>
        <taxon>Ecdysozoa</taxon>
        <taxon>Arthropoda</taxon>
        <taxon>Hexapoda</taxon>
        <taxon>Insecta</taxon>
        <taxon>Pterygota</taxon>
        <taxon>Neoptera</taxon>
        <taxon>Endopterygota</taxon>
        <taxon>Hymenoptera</taxon>
        <taxon>Apocrita</taxon>
        <taxon>Proctotrupomorpha</taxon>
        <taxon>Chalcidoidea</taxon>
        <taxon>Aphelinidae</taxon>
        <taxon>Aphelininae</taxon>
        <taxon>Eretmocerus</taxon>
    </lineage>
</organism>
<accession>A0ACC2PVM1</accession>
<comment type="caution">
    <text evidence="1">The sequence shown here is derived from an EMBL/GenBank/DDBJ whole genome shotgun (WGS) entry which is preliminary data.</text>
</comment>
<sequence length="463" mass="51892">MTATVTGWKRFTLEPLAAIVLLAVSISDNVFTDLILYQTCKSIEAANKSQCEILHINSKSQAAIDLENLVQPHTSLMLMLRSCIETIFPTILSLFLGPWSDRNGRKPLFVFPLIGFTLYYATLAVLSCFDLTIYFYLLPSVPLALLGGYPPVLMTFFCYITDITDQNTRSWRLALLDTAVFVGLLGGLLIGPYVLKNYGYFFVFCLSGFLCLLAVIFTILAIQETIFPQNGRSLRSVFDLTFVKESLCSVTRKKDGFDRCLIWCCIIMLSLHVMIFEGNGAISYLFVSAKLGWNITDFSIYSSTHLLISMSGMLLLIQLAGHILKLPDTVIIVVASLSNCGNYMIKAFAQEPWHMYLSSAVGMFSAAALPTTRSIISKSVSQDDVGKVFSLSSMLEMIVPFATSPLYIYIYTHTLKQYPCPVWFLSAATPLLIILLAVVVEQRWKRLRETCYTPFVQTEDLRE</sequence>
<proteinExistence type="predicted"/>
<gene>
    <name evidence="1" type="ORF">QAD02_023231</name>
</gene>
<evidence type="ECO:0000313" key="1">
    <source>
        <dbReference type="EMBL" id="KAJ8687437.1"/>
    </source>
</evidence>
<evidence type="ECO:0000313" key="2">
    <source>
        <dbReference type="Proteomes" id="UP001239111"/>
    </source>
</evidence>
<name>A0ACC2PVM1_9HYME</name>